<evidence type="ECO:0000256" key="1">
    <source>
        <dbReference type="SAM" id="MobiDB-lite"/>
    </source>
</evidence>
<evidence type="ECO:0000313" key="3">
    <source>
        <dbReference type="Proteomes" id="UP001250181"/>
    </source>
</evidence>
<organism evidence="2 3">
    <name type="scientific">Streptomyces tamarix</name>
    <dbReference type="NCBI Taxonomy" id="3078565"/>
    <lineage>
        <taxon>Bacteria</taxon>
        <taxon>Bacillati</taxon>
        <taxon>Actinomycetota</taxon>
        <taxon>Actinomycetes</taxon>
        <taxon>Kitasatosporales</taxon>
        <taxon>Streptomycetaceae</taxon>
        <taxon>Streptomyces</taxon>
    </lineage>
</organism>
<dbReference type="EMBL" id="JAWCTQ010000018">
    <property type="protein sequence ID" value="MDT9683572.1"/>
    <property type="molecule type" value="Genomic_DNA"/>
</dbReference>
<dbReference type="RefSeq" id="WP_315878645.1">
    <property type="nucleotide sequence ID" value="NZ_JAWCTQ010000018.1"/>
</dbReference>
<name>A0ABU3QMC4_9ACTN</name>
<evidence type="ECO:0000313" key="2">
    <source>
        <dbReference type="EMBL" id="MDT9683572.1"/>
    </source>
</evidence>
<protein>
    <submittedName>
        <fullName evidence="2">Uncharacterized protein</fullName>
    </submittedName>
</protein>
<dbReference type="Proteomes" id="UP001250181">
    <property type="component" value="Unassembled WGS sequence"/>
</dbReference>
<proteinExistence type="predicted"/>
<sequence length="53" mass="5939">MTTPLTRRTADDADGQPYGRPSPGLMARAESGFEKFWERVGANDRQADEEPEQ</sequence>
<keyword evidence="3" id="KW-1185">Reference proteome</keyword>
<accession>A0ABU3QMC4</accession>
<comment type="caution">
    <text evidence="2">The sequence shown here is derived from an EMBL/GenBank/DDBJ whole genome shotgun (WGS) entry which is preliminary data.</text>
</comment>
<feature type="region of interest" description="Disordered" evidence="1">
    <location>
        <begin position="1"/>
        <end position="25"/>
    </location>
</feature>
<reference evidence="2 3" key="1">
    <citation type="submission" date="2023-09" db="EMBL/GenBank/DDBJ databases">
        <title>Streptomyces sp. nov.: A antagonism against Alternaria gaisen Producing Streptochlin, Isolated from Tamarix root soil.</title>
        <authorList>
            <person name="Chen Y."/>
        </authorList>
    </citation>
    <scope>NUCLEOTIDE SEQUENCE [LARGE SCALE GENOMIC DNA]</scope>
    <source>
        <strain evidence="2 3">TRM76323</strain>
    </source>
</reference>
<gene>
    <name evidence="2" type="ORF">RND61_16100</name>
</gene>